<accession>A0A9X0CS56</accession>
<feature type="compositionally biased region" description="Gly residues" evidence="1">
    <location>
        <begin position="29"/>
        <end position="39"/>
    </location>
</feature>
<dbReference type="Proteomes" id="UP001163046">
    <property type="component" value="Unassembled WGS sequence"/>
</dbReference>
<gene>
    <name evidence="3" type="ORF">OS493_011093</name>
</gene>
<reference evidence="3" key="1">
    <citation type="submission" date="2023-01" db="EMBL/GenBank/DDBJ databases">
        <title>Genome assembly of the deep-sea coral Lophelia pertusa.</title>
        <authorList>
            <person name="Herrera S."/>
            <person name="Cordes E."/>
        </authorList>
    </citation>
    <scope>NUCLEOTIDE SEQUENCE</scope>
    <source>
        <strain evidence="3">USNM1676648</strain>
        <tissue evidence="3">Polyp</tissue>
    </source>
</reference>
<evidence type="ECO:0000256" key="1">
    <source>
        <dbReference type="SAM" id="MobiDB-lite"/>
    </source>
</evidence>
<protein>
    <submittedName>
        <fullName evidence="3">Uncharacterized protein</fullName>
    </submittedName>
</protein>
<dbReference type="EMBL" id="MU826830">
    <property type="protein sequence ID" value="KAJ7373496.1"/>
    <property type="molecule type" value="Genomic_DNA"/>
</dbReference>
<comment type="caution">
    <text evidence="3">The sequence shown here is derived from an EMBL/GenBank/DDBJ whole genome shotgun (WGS) entry which is preliminary data.</text>
</comment>
<evidence type="ECO:0000256" key="2">
    <source>
        <dbReference type="SAM" id="SignalP"/>
    </source>
</evidence>
<organism evidence="3 4">
    <name type="scientific">Desmophyllum pertusum</name>
    <dbReference type="NCBI Taxonomy" id="174260"/>
    <lineage>
        <taxon>Eukaryota</taxon>
        <taxon>Metazoa</taxon>
        <taxon>Cnidaria</taxon>
        <taxon>Anthozoa</taxon>
        <taxon>Hexacorallia</taxon>
        <taxon>Scleractinia</taxon>
        <taxon>Caryophylliina</taxon>
        <taxon>Caryophylliidae</taxon>
        <taxon>Desmophyllum</taxon>
    </lineage>
</organism>
<dbReference type="AlphaFoldDB" id="A0A9X0CS56"/>
<evidence type="ECO:0000313" key="4">
    <source>
        <dbReference type="Proteomes" id="UP001163046"/>
    </source>
</evidence>
<evidence type="ECO:0000313" key="3">
    <source>
        <dbReference type="EMBL" id="KAJ7373496.1"/>
    </source>
</evidence>
<keyword evidence="4" id="KW-1185">Reference proteome</keyword>
<feature type="region of interest" description="Disordered" evidence="1">
    <location>
        <begin position="27"/>
        <end position="67"/>
    </location>
</feature>
<proteinExistence type="predicted"/>
<name>A0A9X0CS56_9CNID</name>
<sequence length="264" mass="29060">MQKSVYRVVVLLLVLIVLVSVDLSDARGRGGGSRGGGSKSGSKSRSGNSGSKSRGSGKSGKSKITKYTPIKAKTVRSPVIASQTRLGSRSSTFQKVVVGYLVYRYVFSTAPVYRHGYPMYRNYVAIPKDRAMRLSYEEEKLMDSQGNLCLGTSSENQQLRQDIDGHLVELNTTVKYKNSGNTVKLRGIDNTVSLEDINGQDFEITSSARYNTSIVDGTNCTQLEKRVEGTMVEMYETNPDGACTVYINYKLLFASIILLAFIRV</sequence>
<dbReference type="OrthoDB" id="5980977at2759"/>
<feature type="chain" id="PRO_5040724707" evidence="2">
    <location>
        <begin position="27"/>
        <end position="264"/>
    </location>
</feature>
<feature type="compositionally biased region" description="Low complexity" evidence="1">
    <location>
        <begin position="40"/>
        <end position="56"/>
    </location>
</feature>
<keyword evidence="2" id="KW-0732">Signal</keyword>
<feature type="signal peptide" evidence="2">
    <location>
        <begin position="1"/>
        <end position="26"/>
    </location>
</feature>